<sequence length="87" mass="9610">MVSGLTEALRQELRVLNSHIRVTVISPGNTQSNFFSTLYNDELAEQAFSEIKCLQPSDIAAVVLDVLKSPPNVQINEITVRPVEQVS</sequence>
<proteinExistence type="inferred from homology"/>
<keyword evidence="2" id="KW-0560">Oxidoreductase</keyword>
<dbReference type="GeneID" id="102810255"/>
<evidence type="ECO:0000256" key="2">
    <source>
        <dbReference type="ARBA" id="ARBA00023002"/>
    </source>
</evidence>
<dbReference type="RefSeq" id="XP_006812956.1">
    <property type="nucleotide sequence ID" value="XM_006812893.1"/>
</dbReference>
<evidence type="ECO:0000313" key="3">
    <source>
        <dbReference type="Proteomes" id="UP000694865"/>
    </source>
</evidence>
<dbReference type="SUPFAM" id="SSF51735">
    <property type="entry name" value="NAD(P)-binding Rossmann-fold domains"/>
    <property type="match status" value="1"/>
</dbReference>
<dbReference type="InterPro" id="IPR036291">
    <property type="entry name" value="NAD(P)-bd_dom_sf"/>
</dbReference>
<keyword evidence="3" id="KW-1185">Reference proteome</keyword>
<reference evidence="4" key="1">
    <citation type="submission" date="2025-08" db="UniProtKB">
        <authorList>
            <consortium name="RefSeq"/>
        </authorList>
    </citation>
    <scope>IDENTIFICATION</scope>
    <source>
        <tissue evidence="4">Testes</tissue>
    </source>
</reference>
<comment type="similarity">
    <text evidence="1">Belongs to the short-chain dehydrogenases/reductases (SDR) family.</text>
</comment>
<evidence type="ECO:0000256" key="1">
    <source>
        <dbReference type="ARBA" id="ARBA00006484"/>
    </source>
</evidence>
<dbReference type="PANTHER" id="PTHR43115">
    <property type="entry name" value="DEHYDROGENASE/REDUCTASE SDR FAMILY MEMBER 11"/>
    <property type="match status" value="1"/>
</dbReference>
<gene>
    <name evidence="4" type="primary">LOC102810255</name>
</gene>
<accession>A0ABM0LYW5</accession>
<dbReference type="Gene3D" id="3.40.50.720">
    <property type="entry name" value="NAD(P)-binding Rossmann-like Domain"/>
    <property type="match status" value="1"/>
</dbReference>
<protein>
    <submittedName>
        <fullName evidence="4">Dehydrogenase/reductase SDR family member 11-like</fullName>
    </submittedName>
</protein>
<organism evidence="3 4">
    <name type="scientific">Saccoglossus kowalevskii</name>
    <name type="common">Acorn worm</name>
    <dbReference type="NCBI Taxonomy" id="10224"/>
    <lineage>
        <taxon>Eukaryota</taxon>
        <taxon>Metazoa</taxon>
        <taxon>Hemichordata</taxon>
        <taxon>Enteropneusta</taxon>
        <taxon>Harrimaniidae</taxon>
        <taxon>Saccoglossus</taxon>
    </lineage>
</organism>
<evidence type="ECO:0000313" key="4">
    <source>
        <dbReference type="RefSeq" id="XP_006812956.1"/>
    </source>
</evidence>
<name>A0ABM0LYW5_SACKO</name>
<dbReference type="Proteomes" id="UP000694865">
    <property type="component" value="Unplaced"/>
</dbReference>
<dbReference type="PANTHER" id="PTHR43115:SF4">
    <property type="entry name" value="DEHYDROGENASE_REDUCTASE SDR FAMILY MEMBER 11"/>
    <property type="match status" value="1"/>
</dbReference>